<dbReference type="Gene3D" id="1.20.1090.10">
    <property type="entry name" value="Dehydroquinate synthase-like - alpha domain"/>
    <property type="match status" value="1"/>
</dbReference>
<dbReference type="EC" id="1.1.1.202" evidence="2"/>
<dbReference type="SUPFAM" id="SSF56796">
    <property type="entry name" value="Dehydroquinate synthase-like"/>
    <property type="match status" value="1"/>
</dbReference>
<reference evidence="2" key="1">
    <citation type="submission" date="2016-10" db="EMBL/GenBank/DDBJ databases">
        <title>Sequence of Gallionella enrichment culture.</title>
        <authorList>
            <person name="Poehlein A."/>
            <person name="Muehling M."/>
            <person name="Daniel R."/>
        </authorList>
    </citation>
    <scope>NUCLEOTIDE SEQUENCE</scope>
</reference>
<dbReference type="Pfam" id="PF25137">
    <property type="entry name" value="ADH_Fe_C"/>
    <property type="match status" value="1"/>
</dbReference>
<dbReference type="InterPro" id="IPR039697">
    <property type="entry name" value="Alcohol_dehydrogenase_Fe"/>
</dbReference>
<dbReference type="EMBL" id="MLJW01000623">
    <property type="protein sequence ID" value="OIQ84360.1"/>
    <property type="molecule type" value="Genomic_DNA"/>
</dbReference>
<sequence length="241" mass="25346">MLSVQGDGGFKKSFRHETLVPRIAVLDPELLATCPRALIAADGMDALTQLLESYLSLKANPFTDALALSGIAAVRDALLPWFEGRGDLAAHRRAMAYAALLSGITLAQVGLGSVHGLAAPLGAFFPMPHGAVCGTLVAACSEMNIRALGQREPLSPALDKYAQLGRCLGQNHGLADVAARDALLQILAAWTEALALPRLSGYGMTALDIPRVVANCRGSSMKTNPIILLDAEVAAILEQRL</sequence>
<evidence type="ECO:0000259" key="1">
    <source>
        <dbReference type="Pfam" id="PF25137"/>
    </source>
</evidence>
<dbReference type="AlphaFoldDB" id="A0A1J5QLQ0"/>
<dbReference type="PANTHER" id="PTHR11496">
    <property type="entry name" value="ALCOHOL DEHYDROGENASE"/>
    <property type="match status" value="1"/>
</dbReference>
<organism evidence="2">
    <name type="scientific">mine drainage metagenome</name>
    <dbReference type="NCBI Taxonomy" id="410659"/>
    <lineage>
        <taxon>unclassified sequences</taxon>
        <taxon>metagenomes</taxon>
        <taxon>ecological metagenomes</taxon>
    </lineage>
</organism>
<keyword evidence="2" id="KW-0560">Oxidoreductase</keyword>
<name>A0A1J5QLQ0_9ZZZZ</name>
<dbReference type="PANTHER" id="PTHR11496:SF102">
    <property type="entry name" value="ALCOHOL DEHYDROGENASE 4"/>
    <property type="match status" value="1"/>
</dbReference>
<dbReference type="GO" id="GO:0047516">
    <property type="term" value="F:1,3-propanediol dehydrogenase activity"/>
    <property type="evidence" value="ECO:0007669"/>
    <property type="project" value="UniProtKB-EC"/>
</dbReference>
<comment type="caution">
    <text evidence="2">The sequence shown here is derived from an EMBL/GenBank/DDBJ whole genome shotgun (WGS) entry which is preliminary data.</text>
</comment>
<dbReference type="GO" id="GO:0004022">
    <property type="term" value="F:alcohol dehydrogenase (NAD+) activity"/>
    <property type="evidence" value="ECO:0007669"/>
    <property type="project" value="TreeGrafter"/>
</dbReference>
<dbReference type="InterPro" id="IPR056798">
    <property type="entry name" value="ADH_Fe_C"/>
</dbReference>
<accession>A0A1J5QLQ0</accession>
<feature type="domain" description="Fe-containing alcohol dehydrogenase-like C-terminal" evidence="1">
    <location>
        <begin position="40"/>
        <end position="239"/>
    </location>
</feature>
<evidence type="ECO:0000313" key="2">
    <source>
        <dbReference type="EMBL" id="OIQ84360.1"/>
    </source>
</evidence>
<protein>
    <submittedName>
        <fullName evidence="2">1,3-propanediol dehydrogenase</fullName>
        <ecNumber evidence="2">1.1.1.202</ecNumber>
    </submittedName>
</protein>
<proteinExistence type="predicted"/>
<gene>
    <name evidence="2" type="primary">dhaT_2</name>
    <name evidence="2" type="ORF">GALL_338130</name>
</gene>